<reference evidence="1" key="1">
    <citation type="journal article" date="2015" name="Nature">
        <title>Complex archaea that bridge the gap between prokaryotes and eukaryotes.</title>
        <authorList>
            <person name="Spang A."/>
            <person name="Saw J.H."/>
            <person name="Jorgensen S.L."/>
            <person name="Zaremba-Niedzwiedzka K."/>
            <person name="Martijn J."/>
            <person name="Lind A.E."/>
            <person name="van Eijk R."/>
            <person name="Schleper C."/>
            <person name="Guy L."/>
            <person name="Ettema T.J."/>
        </authorList>
    </citation>
    <scope>NUCLEOTIDE SEQUENCE</scope>
</reference>
<evidence type="ECO:0000313" key="1">
    <source>
        <dbReference type="EMBL" id="KKM19935.1"/>
    </source>
</evidence>
<dbReference type="EMBL" id="LAZR01013875">
    <property type="protein sequence ID" value="KKM19935.1"/>
    <property type="molecule type" value="Genomic_DNA"/>
</dbReference>
<name>A0A0F9KX37_9ZZZZ</name>
<comment type="caution">
    <text evidence="1">The sequence shown here is derived from an EMBL/GenBank/DDBJ whole genome shotgun (WGS) entry which is preliminary data.</text>
</comment>
<protein>
    <submittedName>
        <fullName evidence="1">Uncharacterized protein</fullName>
    </submittedName>
</protein>
<sequence>MRVAESILVLSASGIVSGAVAVDRQRSRSYRRRYKRADATPAQQEVRDAFGFIDRVWRNLGPGLQQAWRDWESWRPNFGYNRFQKVNIPRRLAGLPLITDPVTIHP</sequence>
<dbReference type="AlphaFoldDB" id="A0A0F9KX37"/>
<gene>
    <name evidence="1" type="ORF">LCGC14_1650620</name>
</gene>
<accession>A0A0F9KX37</accession>
<organism evidence="1">
    <name type="scientific">marine sediment metagenome</name>
    <dbReference type="NCBI Taxonomy" id="412755"/>
    <lineage>
        <taxon>unclassified sequences</taxon>
        <taxon>metagenomes</taxon>
        <taxon>ecological metagenomes</taxon>
    </lineage>
</organism>
<proteinExistence type="predicted"/>